<gene>
    <name evidence="2" type="ORF">HMPREF0514_11590</name>
</gene>
<dbReference type="PROSITE" id="PS51186">
    <property type="entry name" value="GNAT"/>
    <property type="match status" value="1"/>
</dbReference>
<dbReference type="InterPro" id="IPR041380">
    <property type="entry name" value="Acetyltransf_17"/>
</dbReference>
<accession>A0AA86ZTM2</accession>
<feature type="domain" description="N-acetyltransferase" evidence="1">
    <location>
        <begin position="1"/>
        <end position="146"/>
    </location>
</feature>
<dbReference type="Gene3D" id="3.30.1050.10">
    <property type="entry name" value="SCP2 sterol-binding domain"/>
    <property type="match status" value="1"/>
</dbReference>
<dbReference type="SUPFAM" id="SSF55729">
    <property type="entry name" value="Acyl-CoA N-acyltransferases (Nat)"/>
    <property type="match status" value="1"/>
</dbReference>
<dbReference type="PANTHER" id="PTHR37817">
    <property type="entry name" value="N-ACETYLTRANSFERASE EIS"/>
    <property type="match status" value="1"/>
</dbReference>
<dbReference type="AlphaFoldDB" id="A0AA86ZTM2"/>
<proteinExistence type="predicted"/>
<evidence type="ECO:0000313" key="3">
    <source>
        <dbReference type="Proteomes" id="UP000003672"/>
    </source>
</evidence>
<evidence type="ECO:0000313" key="2">
    <source>
        <dbReference type="EMBL" id="EFJ69520.1"/>
    </source>
</evidence>
<dbReference type="RefSeq" id="WP_003649716.1">
    <property type="nucleotide sequence ID" value="NZ_CP040500.1"/>
</dbReference>
<dbReference type="InterPro" id="IPR025559">
    <property type="entry name" value="Eis_dom"/>
</dbReference>
<dbReference type="Pfam" id="PF13530">
    <property type="entry name" value="SCP2_2"/>
    <property type="match status" value="1"/>
</dbReference>
<dbReference type="PANTHER" id="PTHR37817:SF1">
    <property type="entry name" value="N-ACETYLTRANSFERASE EIS"/>
    <property type="match status" value="1"/>
</dbReference>
<dbReference type="InterPro" id="IPR036527">
    <property type="entry name" value="SCP2_sterol-bd_dom_sf"/>
</dbReference>
<name>A0AA86ZTM2_9LACO</name>
<dbReference type="SUPFAM" id="SSF55718">
    <property type="entry name" value="SCP-like"/>
    <property type="match status" value="1"/>
</dbReference>
<sequence>MKLSQNKETLDQIAPLVEYAFLKNNDIREDPNFLSRYNHSMGFGEYKDNHLASYIMVNEFKSRIFAKKVKMGGVGYVASYPENRGQGDINRLMKEIILELHDQNYAISDLAPFSETFYRRYGYENAIYEKMYQIRPEYLRFFKPIKEGKVMRGNWSDSSLKEAVIKLYQAKLNQGEQRNTVDRADWWWDRLDTYYPGRSICVYFDKFQQPQGYMFYRIVERNFRVEEMYYQTPQAAQALLSIIASHSSSDLKYYVKMPEESLLGEFFPEQEGITIKTIPYMMTRIIDMKQVLEALPLVNNKKLTIEVTDDDIIVENNGIWLVNDAAEETRVRKVETDPDYTASLTNWTKVLLGHLTLKQAVQLGFVKENHPVNTDFVKGEVSFYDYF</sequence>
<dbReference type="GO" id="GO:0034069">
    <property type="term" value="F:aminoglycoside N-acetyltransferase activity"/>
    <property type="evidence" value="ECO:0007669"/>
    <property type="project" value="TreeGrafter"/>
</dbReference>
<dbReference type="EMBL" id="ACGO02000002">
    <property type="protein sequence ID" value="EFJ69520.1"/>
    <property type="molecule type" value="Genomic_DNA"/>
</dbReference>
<dbReference type="Pfam" id="PF17668">
    <property type="entry name" value="Acetyltransf_17"/>
    <property type="match status" value="1"/>
</dbReference>
<dbReference type="GO" id="GO:0030649">
    <property type="term" value="P:aminoglycoside antibiotic catabolic process"/>
    <property type="evidence" value="ECO:0007669"/>
    <property type="project" value="TreeGrafter"/>
</dbReference>
<dbReference type="Gene3D" id="3.40.630.30">
    <property type="match status" value="2"/>
</dbReference>
<organism evidence="2 3">
    <name type="scientific">Lactobacillus paragasseri JV-V03</name>
    <dbReference type="NCBI Taxonomy" id="525326"/>
    <lineage>
        <taxon>Bacteria</taxon>
        <taxon>Bacillati</taxon>
        <taxon>Bacillota</taxon>
        <taxon>Bacilli</taxon>
        <taxon>Lactobacillales</taxon>
        <taxon>Lactobacillaceae</taxon>
        <taxon>Lactobacillus</taxon>
    </lineage>
</organism>
<protein>
    <recommendedName>
        <fullName evidence="1">N-acetyltransferase domain-containing protein</fullName>
    </recommendedName>
</protein>
<dbReference type="InterPro" id="IPR000182">
    <property type="entry name" value="GNAT_dom"/>
</dbReference>
<comment type="caution">
    <text evidence="2">The sequence shown here is derived from an EMBL/GenBank/DDBJ whole genome shotgun (WGS) entry which is preliminary data.</text>
</comment>
<dbReference type="Pfam" id="PF13527">
    <property type="entry name" value="Acetyltransf_9"/>
    <property type="match status" value="1"/>
</dbReference>
<evidence type="ECO:0000259" key="1">
    <source>
        <dbReference type="PROSITE" id="PS51186"/>
    </source>
</evidence>
<reference evidence="2 3" key="1">
    <citation type="submission" date="2010-06" db="EMBL/GenBank/DDBJ databases">
        <authorList>
            <person name="Muzny D."/>
            <person name="Qin X."/>
            <person name="Buhay C."/>
            <person name="Dugan-Rocha S."/>
            <person name="Ding Y."/>
            <person name="Chen G."/>
            <person name="Hawes A."/>
            <person name="Holder M."/>
            <person name="Jhangiani S."/>
            <person name="Johnson A."/>
            <person name="Khan Z."/>
            <person name="Li Z."/>
            <person name="Liu W."/>
            <person name="Liu X."/>
            <person name="Perez L."/>
            <person name="Shen H."/>
            <person name="Wang Q."/>
            <person name="Watt J."/>
            <person name="Xi L."/>
            <person name="Xin Y."/>
            <person name="Zhou J."/>
            <person name="Deng J."/>
            <person name="Jiang H."/>
            <person name="Liu Y."/>
            <person name="Qu J."/>
            <person name="Song X.-Z."/>
            <person name="Zhang L."/>
            <person name="Villasana D."/>
            <person name="Johnson A."/>
            <person name="Liu J."/>
            <person name="Liyanage D."/>
            <person name="Lorensuhewa L."/>
            <person name="Robinson T."/>
            <person name="Song A."/>
            <person name="Song B.-B."/>
            <person name="Dinh H."/>
            <person name="Thornton R."/>
            <person name="Coyle M."/>
            <person name="Francisco L."/>
            <person name="Jackson L."/>
            <person name="Javaid M."/>
            <person name="Korchina V."/>
            <person name="Kovar C."/>
            <person name="Mata R."/>
            <person name="Mathew T."/>
            <person name="Ngo R."/>
            <person name="Nguyen L."/>
            <person name="Nguyen N."/>
            <person name="Okwuonu G."/>
            <person name="Ongeri F."/>
            <person name="Pham C."/>
            <person name="Simmons D."/>
            <person name="Wilczek-Boney K."/>
            <person name="Hale W."/>
            <person name="Jakkamsetti A."/>
            <person name="Pham P."/>
            <person name="Ruth R."/>
            <person name="San Lucas F."/>
            <person name="Warren J."/>
            <person name="Zhang J."/>
            <person name="Zhao Z."/>
            <person name="Zhou C."/>
            <person name="Zhu D."/>
            <person name="Lee S."/>
            <person name="Bess C."/>
            <person name="Blankenburg K."/>
            <person name="Forbes L."/>
            <person name="Fu Q."/>
            <person name="Gubbala S."/>
            <person name="Hirani K."/>
            <person name="Jayaseelan J.C."/>
            <person name="Lara F."/>
            <person name="Munidasa M."/>
            <person name="Palculict T."/>
            <person name="Patil S."/>
            <person name="Pu L.-L."/>
            <person name="Saada N."/>
            <person name="Tang L."/>
            <person name="Weissenberger G."/>
            <person name="Zhu Y."/>
            <person name="Hemphill L."/>
            <person name="Shang Y."/>
            <person name="Youmans B."/>
            <person name="Ayvaz T."/>
            <person name="Ross M."/>
            <person name="Santibanez J."/>
            <person name="Aqrawi P."/>
            <person name="Gross S."/>
            <person name="Joshi V."/>
            <person name="Fowler G."/>
            <person name="Nazareth L."/>
            <person name="Reid J."/>
            <person name="Worley K."/>
            <person name="Petrosino J."/>
            <person name="Highlander S."/>
            <person name="Gibbs R."/>
        </authorList>
    </citation>
    <scope>NUCLEOTIDE SEQUENCE [LARGE SCALE GENOMIC DNA]</scope>
    <source>
        <strain evidence="2 3">JV-V03</strain>
    </source>
</reference>
<dbReference type="Proteomes" id="UP000003672">
    <property type="component" value="Unassembled WGS sequence"/>
</dbReference>
<dbReference type="InterPro" id="IPR016181">
    <property type="entry name" value="Acyl_CoA_acyltransferase"/>
</dbReference>
<dbReference type="InterPro" id="IPR051554">
    <property type="entry name" value="Acetyltransferase_Eis"/>
</dbReference>